<evidence type="ECO:0000256" key="2">
    <source>
        <dbReference type="ARBA" id="ARBA00018780"/>
    </source>
</evidence>
<comment type="similarity">
    <text evidence="1">Belongs to the FYV7 family.</text>
</comment>
<feature type="compositionally biased region" description="Basic and acidic residues" evidence="3">
    <location>
        <begin position="228"/>
        <end position="237"/>
    </location>
</feature>
<dbReference type="InterPro" id="IPR013730">
    <property type="entry name" value="Fyv7/TAP26"/>
</dbReference>
<dbReference type="PANTHER" id="PTHR41805">
    <property type="entry name" value="EXPRESSED PROTEIN"/>
    <property type="match status" value="1"/>
</dbReference>
<protein>
    <recommendedName>
        <fullName evidence="2">rRNA-processing protein FYV7</fullName>
    </recommendedName>
</protein>
<dbReference type="AlphaFoldDB" id="A0A317XVK8"/>
<feature type="compositionally biased region" description="Polar residues" evidence="3">
    <location>
        <begin position="202"/>
        <end position="222"/>
    </location>
</feature>
<feature type="compositionally biased region" description="Low complexity" evidence="3">
    <location>
        <begin position="174"/>
        <end position="187"/>
    </location>
</feature>
<evidence type="ECO:0000313" key="4">
    <source>
        <dbReference type="EMBL" id="PWZ01920.1"/>
    </source>
</evidence>
<proteinExistence type="inferred from homology"/>
<feature type="compositionally biased region" description="Basic residues" evidence="3">
    <location>
        <begin position="154"/>
        <end position="164"/>
    </location>
</feature>
<dbReference type="Pfam" id="PF08524">
    <property type="entry name" value="rRNA_processing"/>
    <property type="match status" value="1"/>
</dbReference>
<sequence length="237" mass="26262">MVAPKLTQRQLVKHRTATSGVEKKGGGFQVGPKHLPGGAYLGKQKRIKAELIHKAKVKKEYFKQLKKSTGPKDSATSSNTTPLGSRGQQSEAEGEHSQSNRPARAQDQDQDRPALPFTLPSDQGRFAPENADADDPTSNPDGLDAALSFEKKDLRPKKQKKKTQRPLPHPLPRSTTSAPTATQTSQDTRSKEQKLQDRQRKTQLWNTPSGSKTGQKRGQPNLNARMEVMLDKIRRSE</sequence>
<dbReference type="InParanoid" id="A0A317XVK8"/>
<evidence type="ECO:0000313" key="5">
    <source>
        <dbReference type="Proteomes" id="UP000246740"/>
    </source>
</evidence>
<dbReference type="STRING" id="1882483.A0A317XVK8"/>
<feature type="compositionally biased region" description="Basic and acidic residues" evidence="3">
    <location>
        <begin position="188"/>
        <end position="200"/>
    </location>
</feature>
<reference evidence="4 5" key="1">
    <citation type="journal article" date="2018" name="Mol. Biol. Evol.">
        <title>Broad Genomic Sampling Reveals a Smut Pathogenic Ancestry of the Fungal Clade Ustilaginomycotina.</title>
        <authorList>
            <person name="Kijpornyongpan T."/>
            <person name="Mondo S.J."/>
            <person name="Barry K."/>
            <person name="Sandor L."/>
            <person name="Lee J."/>
            <person name="Lipzen A."/>
            <person name="Pangilinan J."/>
            <person name="LaButti K."/>
            <person name="Hainaut M."/>
            <person name="Henrissat B."/>
            <person name="Grigoriev I.V."/>
            <person name="Spatafora J.W."/>
            <person name="Aime M.C."/>
        </authorList>
    </citation>
    <scope>NUCLEOTIDE SEQUENCE [LARGE SCALE GENOMIC DNA]</scope>
    <source>
        <strain evidence="4 5">MCA 3645</strain>
    </source>
</reference>
<feature type="compositionally biased region" description="Polar residues" evidence="3">
    <location>
        <begin position="74"/>
        <end position="92"/>
    </location>
</feature>
<evidence type="ECO:0000256" key="1">
    <source>
        <dbReference type="ARBA" id="ARBA00006800"/>
    </source>
</evidence>
<gene>
    <name evidence="4" type="ORF">BCV70DRAFT_198204</name>
</gene>
<dbReference type="OrthoDB" id="2135053at2759"/>
<feature type="region of interest" description="Disordered" evidence="3">
    <location>
        <begin position="63"/>
        <end position="237"/>
    </location>
</feature>
<organism evidence="4 5">
    <name type="scientific">Testicularia cyperi</name>
    <dbReference type="NCBI Taxonomy" id="1882483"/>
    <lineage>
        <taxon>Eukaryota</taxon>
        <taxon>Fungi</taxon>
        <taxon>Dikarya</taxon>
        <taxon>Basidiomycota</taxon>
        <taxon>Ustilaginomycotina</taxon>
        <taxon>Ustilaginomycetes</taxon>
        <taxon>Ustilaginales</taxon>
        <taxon>Anthracoideaceae</taxon>
        <taxon>Testicularia</taxon>
    </lineage>
</organism>
<keyword evidence="5" id="KW-1185">Reference proteome</keyword>
<evidence type="ECO:0000256" key="3">
    <source>
        <dbReference type="SAM" id="MobiDB-lite"/>
    </source>
</evidence>
<name>A0A317XVK8_9BASI</name>
<accession>A0A317XVK8</accession>
<dbReference type="PANTHER" id="PTHR41805:SF1">
    <property type="entry name" value="RRNA-PROCESSING PROTEIN FYV7"/>
    <property type="match status" value="1"/>
</dbReference>
<feature type="compositionally biased region" description="Basic and acidic residues" evidence="3">
    <location>
        <begin position="93"/>
        <end position="112"/>
    </location>
</feature>
<feature type="region of interest" description="Disordered" evidence="3">
    <location>
        <begin position="1"/>
        <end position="43"/>
    </location>
</feature>
<dbReference type="EMBL" id="KZ819189">
    <property type="protein sequence ID" value="PWZ01920.1"/>
    <property type="molecule type" value="Genomic_DNA"/>
</dbReference>
<dbReference type="Proteomes" id="UP000246740">
    <property type="component" value="Unassembled WGS sequence"/>
</dbReference>